<evidence type="ECO:0000313" key="1">
    <source>
        <dbReference type="EMBL" id="OWK43530.1"/>
    </source>
</evidence>
<protein>
    <submittedName>
        <fullName evidence="1">Uncharacterized protein</fullName>
    </submittedName>
</protein>
<dbReference type="AlphaFoldDB" id="A0A225DQ03"/>
<organism evidence="1 2">
    <name type="scientific">Fimbriiglobus ruber</name>
    <dbReference type="NCBI Taxonomy" id="1908690"/>
    <lineage>
        <taxon>Bacteria</taxon>
        <taxon>Pseudomonadati</taxon>
        <taxon>Planctomycetota</taxon>
        <taxon>Planctomycetia</taxon>
        <taxon>Gemmatales</taxon>
        <taxon>Gemmataceae</taxon>
        <taxon>Fimbriiglobus</taxon>
    </lineage>
</organism>
<accession>A0A225DQ03</accession>
<evidence type="ECO:0000313" key="2">
    <source>
        <dbReference type="Proteomes" id="UP000214646"/>
    </source>
</evidence>
<reference evidence="2" key="1">
    <citation type="submission" date="2017-06" db="EMBL/GenBank/DDBJ databases">
        <title>Genome analysis of Fimbriiglobus ruber SP5, the first member of the order Planctomycetales with confirmed chitinolytic capability.</title>
        <authorList>
            <person name="Ravin N.V."/>
            <person name="Rakitin A.L."/>
            <person name="Ivanova A.A."/>
            <person name="Beletsky A.V."/>
            <person name="Kulichevskaya I.S."/>
            <person name="Mardanov A.V."/>
            <person name="Dedysh S.N."/>
        </authorList>
    </citation>
    <scope>NUCLEOTIDE SEQUENCE [LARGE SCALE GENOMIC DNA]</scope>
    <source>
        <strain evidence="2">SP5</strain>
    </source>
</reference>
<dbReference type="EMBL" id="NIDE01000004">
    <property type="protein sequence ID" value="OWK43530.1"/>
    <property type="molecule type" value="Genomic_DNA"/>
</dbReference>
<keyword evidence="2" id="KW-1185">Reference proteome</keyword>
<dbReference type="RefSeq" id="WP_088254359.1">
    <property type="nucleotide sequence ID" value="NZ_NIDE01000004.1"/>
</dbReference>
<name>A0A225DQ03_9BACT</name>
<gene>
    <name evidence="1" type="ORF">FRUB_03129</name>
</gene>
<dbReference type="OrthoDB" id="286968at2"/>
<proteinExistence type="predicted"/>
<sequence length="73" mass="8313">MKFGGNRGQLYDAQKTARARWDSTTEIWNDSTRLEFEQQVWEPLDDAVSGALAAVDQLAVLFTQIRQDCEFSS</sequence>
<dbReference type="Proteomes" id="UP000214646">
    <property type="component" value="Unassembled WGS sequence"/>
</dbReference>
<comment type="caution">
    <text evidence="1">The sequence shown here is derived from an EMBL/GenBank/DDBJ whole genome shotgun (WGS) entry which is preliminary data.</text>
</comment>